<keyword evidence="3" id="KW-1185">Reference proteome</keyword>
<dbReference type="Proteomes" id="UP000054558">
    <property type="component" value="Unassembled WGS sequence"/>
</dbReference>
<evidence type="ECO:0000256" key="1">
    <source>
        <dbReference type="SAM" id="Coils"/>
    </source>
</evidence>
<feature type="coiled-coil region" evidence="1">
    <location>
        <begin position="227"/>
        <end position="261"/>
    </location>
</feature>
<organism evidence="2 3">
    <name type="scientific">Klebsormidium nitens</name>
    <name type="common">Green alga</name>
    <name type="synonym">Ulothrix nitens</name>
    <dbReference type="NCBI Taxonomy" id="105231"/>
    <lineage>
        <taxon>Eukaryota</taxon>
        <taxon>Viridiplantae</taxon>
        <taxon>Streptophyta</taxon>
        <taxon>Klebsormidiophyceae</taxon>
        <taxon>Klebsormidiales</taxon>
        <taxon>Klebsormidiaceae</taxon>
        <taxon>Klebsormidium</taxon>
    </lineage>
</organism>
<name>A0A1Y1INN0_KLENI</name>
<dbReference type="AlphaFoldDB" id="A0A1Y1INN0"/>
<evidence type="ECO:0000313" key="2">
    <source>
        <dbReference type="EMBL" id="GAQ90396.1"/>
    </source>
</evidence>
<keyword evidence="1" id="KW-0175">Coiled coil</keyword>
<dbReference type="EMBL" id="DF237583">
    <property type="protein sequence ID" value="GAQ90396.1"/>
    <property type="molecule type" value="Genomic_DNA"/>
</dbReference>
<reference evidence="2 3" key="1">
    <citation type="journal article" date="2014" name="Nat. Commun.">
        <title>Klebsormidium flaccidum genome reveals primary factors for plant terrestrial adaptation.</title>
        <authorList>
            <person name="Hori K."/>
            <person name="Maruyama F."/>
            <person name="Fujisawa T."/>
            <person name="Togashi T."/>
            <person name="Yamamoto N."/>
            <person name="Seo M."/>
            <person name="Sato S."/>
            <person name="Yamada T."/>
            <person name="Mori H."/>
            <person name="Tajima N."/>
            <person name="Moriyama T."/>
            <person name="Ikeuchi M."/>
            <person name="Watanabe M."/>
            <person name="Wada H."/>
            <person name="Kobayashi K."/>
            <person name="Saito M."/>
            <person name="Masuda T."/>
            <person name="Sasaki-Sekimoto Y."/>
            <person name="Mashiguchi K."/>
            <person name="Awai K."/>
            <person name="Shimojima M."/>
            <person name="Masuda S."/>
            <person name="Iwai M."/>
            <person name="Nobusawa T."/>
            <person name="Narise T."/>
            <person name="Kondo S."/>
            <person name="Saito H."/>
            <person name="Sato R."/>
            <person name="Murakawa M."/>
            <person name="Ihara Y."/>
            <person name="Oshima-Yamada Y."/>
            <person name="Ohtaka K."/>
            <person name="Satoh M."/>
            <person name="Sonobe K."/>
            <person name="Ishii M."/>
            <person name="Ohtani R."/>
            <person name="Kanamori-Sato M."/>
            <person name="Honoki R."/>
            <person name="Miyazaki D."/>
            <person name="Mochizuki H."/>
            <person name="Umetsu J."/>
            <person name="Higashi K."/>
            <person name="Shibata D."/>
            <person name="Kamiya Y."/>
            <person name="Sato N."/>
            <person name="Nakamura Y."/>
            <person name="Tabata S."/>
            <person name="Ida S."/>
            <person name="Kurokawa K."/>
            <person name="Ohta H."/>
        </authorList>
    </citation>
    <scope>NUCLEOTIDE SEQUENCE [LARGE SCALE GENOMIC DNA]</scope>
    <source>
        <strain evidence="2 3">NIES-2285</strain>
    </source>
</reference>
<evidence type="ECO:0000313" key="3">
    <source>
        <dbReference type="Proteomes" id="UP000054558"/>
    </source>
</evidence>
<protein>
    <submittedName>
        <fullName evidence="2">Uncharacterized protein</fullName>
    </submittedName>
</protein>
<gene>
    <name evidence="2" type="ORF">KFL_006340150</name>
</gene>
<accession>A0A1Y1INN0</accession>
<proteinExistence type="predicted"/>
<sequence>MGRKRAYDVRLLVGNEDWTGTGPLWSSHTDPYSSVDIRSDSTRSIAAECRQRLQEQGVNLGVSCELIEADLAAALPTDAILRAFRKWGSPLHLVHSSAHPPRAFWLPPQLRSLATNERGPIPRQAESERWLQRFVVEQVYEGKVTKDASRCRELAAGFERLTGAVKGLQGLPVQEARAHALENCLSRLTECSLRESELAERLVRLLRDMDQRQERQAAAVAKSKEQLRVEREKRQEQSRAVQQLRAEKRDLAEELKRLRVGGGRLDRAKRGRMPENKRLQVGQEFVWPSKSFASKLDAAMREHMQEERELCRPRRFKLAKSEHVAYVAEGDKRRASTVLMPSQARPS</sequence>